<protein>
    <recommendedName>
        <fullName evidence="5">PEGA domain-containing protein</fullName>
    </recommendedName>
</protein>
<dbReference type="EMBL" id="ASRX01000016">
    <property type="protein sequence ID" value="EYF06342.1"/>
    <property type="molecule type" value="Genomic_DNA"/>
</dbReference>
<keyword evidence="2" id="KW-0812">Transmembrane</keyword>
<sequence length="268" mass="28470">MVSVGDAAQAGKPKPAPKRDLKAEKKACVESHARGQTLMREGKLAAAREDFIACGLDRCPGAIRKECADLLAEVNQKQPSVVIDGRDEVGRPTTEVKVFVDDKEMAANLDGRAIDVDPGQRTFRYVLKGGKKTIERKVLVLEGQRSRKLSAVFGYPPPPPPKPFEIPLLSYILGGVGIGGLGNFAVWGALGKSKQGDLEDSCAPRCRQEQVDAMRSNYVIADVSLALGAAALGAAVVVTLVHNSGEEKPAPPVNVVLHPGGFMAVGHF</sequence>
<evidence type="ECO:0008006" key="5">
    <source>
        <dbReference type="Google" id="ProtNLM"/>
    </source>
</evidence>
<name>A0A017TBP3_9BACT</name>
<keyword evidence="4" id="KW-1185">Reference proteome</keyword>
<reference evidence="3 4" key="1">
    <citation type="submission" date="2013-05" db="EMBL/GenBank/DDBJ databases">
        <title>Genome assembly of Chondromyces apiculatus DSM 436.</title>
        <authorList>
            <person name="Sharma G."/>
            <person name="Khatri I."/>
            <person name="Kaur C."/>
            <person name="Mayilraj S."/>
            <person name="Subramanian S."/>
        </authorList>
    </citation>
    <scope>NUCLEOTIDE SEQUENCE [LARGE SCALE GENOMIC DNA]</scope>
    <source>
        <strain evidence="3 4">DSM 436</strain>
    </source>
</reference>
<keyword evidence="2" id="KW-1133">Transmembrane helix</keyword>
<dbReference type="STRING" id="1192034.CAP_1872"/>
<evidence type="ECO:0000313" key="4">
    <source>
        <dbReference type="Proteomes" id="UP000019678"/>
    </source>
</evidence>
<evidence type="ECO:0000256" key="2">
    <source>
        <dbReference type="SAM" id="Phobius"/>
    </source>
</evidence>
<feature type="region of interest" description="Disordered" evidence="1">
    <location>
        <begin position="1"/>
        <end position="24"/>
    </location>
</feature>
<feature type="transmembrane region" description="Helical" evidence="2">
    <location>
        <begin position="218"/>
        <end position="241"/>
    </location>
</feature>
<gene>
    <name evidence="3" type="ORF">CAP_1872</name>
</gene>
<accession>A0A017TBP3</accession>
<dbReference type="Proteomes" id="UP000019678">
    <property type="component" value="Unassembled WGS sequence"/>
</dbReference>
<comment type="caution">
    <text evidence="3">The sequence shown here is derived from an EMBL/GenBank/DDBJ whole genome shotgun (WGS) entry which is preliminary data.</text>
</comment>
<evidence type="ECO:0000313" key="3">
    <source>
        <dbReference type="EMBL" id="EYF06342.1"/>
    </source>
</evidence>
<keyword evidence="2" id="KW-0472">Membrane</keyword>
<organism evidence="3 4">
    <name type="scientific">Chondromyces apiculatus DSM 436</name>
    <dbReference type="NCBI Taxonomy" id="1192034"/>
    <lineage>
        <taxon>Bacteria</taxon>
        <taxon>Pseudomonadati</taxon>
        <taxon>Myxococcota</taxon>
        <taxon>Polyangia</taxon>
        <taxon>Polyangiales</taxon>
        <taxon>Polyangiaceae</taxon>
        <taxon>Chondromyces</taxon>
    </lineage>
</organism>
<evidence type="ECO:0000256" key="1">
    <source>
        <dbReference type="SAM" id="MobiDB-lite"/>
    </source>
</evidence>
<feature type="transmembrane region" description="Helical" evidence="2">
    <location>
        <begin position="168"/>
        <end position="190"/>
    </location>
</feature>
<dbReference type="AlphaFoldDB" id="A0A017TBP3"/>
<proteinExistence type="predicted"/>